<gene>
    <name evidence="2" type="ORF">F3W81_12455</name>
</gene>
<reference evidence="2 3" key="1">
    <citation type="submission" date="2019-10" db="EMBL/GenBank/DDBJ databases">
        <title>Pseudopuniceibacterium sp. HQ09 islated from Antarctica.</title>
        <authorList>
            <person name="Liao L."/>
            <person name="Su S."/>
            <person name="Chen B."/>
            <person name="Yu Y."/>
        </authorList>
    </citation>
    <scope>NUCLEOTIDE SEQUENCE [LARGE SCALE GENOMIC DNA]</scope>
    <source>
        <strain evidence="2 3">HQ09</strain>
    </source>
</reference>
<evidence type="ECO:0000313" key="2">
    <source>
        <dbReference type="EMBL" id="QOL81563.1"/>
    </source>
</evidence>
<dbReference type="Pfam" id="PF02082">
    <property type="entry name" value="Rrf2"/>
    <property type="match status" value="1"/>
</dbReference>
<dbReference type="GO" id="GO:0003700">
    <property type="term" value="F:DNA-binding transcription factor activity"/>
    <property type="evidence" value="ECO:0007669"/>
    <property type="project" value="TreeGrafter"/>
</dbReference>
<accession>A0A7L9WNQ3</accession>
<dbReference type="GO" id="GO:0005829">
    <property type="term" value="C:cytosol"/>
    <property type="evidence" value="ECO:0007669"/>
    <property type="project" value="TreeGrafter"/>
</dbReference>
<dbReference type="Gene3D" id="1.10.10.10">
    <property type="entry name" value="Winged helix-like DNA-binding domain superfamily/Winged helix DNA-binding domain"/>
    <property type="match status" value="1"/>
</dbReference>
<dbReference type="EMBL" id="CP045201">
    <property type="protein sequence ID" value="QOL81563.1"/>
    <property type="molecule type" value="Genomic_DNA"/>
</dbReference>
<dbReference type="KEGG" id="pshq:F3W81_12455"/>
<dbReference type="InterPro" id="IPR036390">
    <property type="entry name" value="WH_DNA-bd_sf"/>
</dbReference>
<dbReference type="SUPFAM" id="SSF46785">
    <property type="entry name" value="Winged helix' DNA-binding domain"/>
    <property type="match status" value="1"/>
</dbReference>
<sequence>MRLTKRTNISMRVLMYCAVNTDRMVVKGEIAEACNISENHLAQVINRLAHLGFLQTQRGRNGGMTLGRPAGSIRVGDVFRATESEVPITECFADEGNTCPLVSACRLRDVIGRAVEAFYAALDEVTLSDLICDNAPLAELMSPVACSRSCVASVA</sequence>
<name>A0A7L9WNQ3_9RHOB</name>
<protein>
    <submittedName>
        <fullName evidence="2">Rrf2 family transcriptional regulator</fullName>
    </submittedName>
</protein>
<dbReference type="Proteomes" id="UP000594118">
    <property type="component" value="Chromosome"/>
</dbReference>
<evidence type="ECO:0000256" key="1">
    <source>
        <dbReference type="ARBA" id="ARBA00023125"/>
    </source>
</evidence>
<dbReference type="GO" id="GO:0003677">
    <property type="term" value="F:DNA binding"/>
    <property type="evidence" value="ECO:0007669"/>
    <property type="project" value="UniProtKB-KW"/>
</dbReference>
<dbReference type="PANTHER" id="PTHR33221:SF4">
    <property type="entry name" value="HTH-TYPE TRANSCRIPTIONAL REPRESSOR NSRR"/>
    <property type="match status" value="1"/>
</dbReference>
<dbReference type="InterPro" id="IPR000944">
    <property type="entry name" value="Tscrpt_reg_Rrf2"/>
</dbReference>
<keyword evidence="3" id="KW-1185">Reference proteome</keyword>
<dbReference type="PROSITE" id="PS51197">
    <property type="entry name" value="HTH_RRF2_2"/>
    <property type="match status" value="1"/>
</dbReference>
<dbReference type="PANTHER" id="PTHR33221">
    <property type="entry name" value="WINGED HELIX-TURN-HELIX TRANSCRIPTIONAL REGULATOR, RRF2 FAMILY"/>
    <property type="match status" value="1"/>
</dbReference>
<organism evidence="2 3">
    <name type="scientific">Pseudooceanicola spongiae</name>
    <dbReference type="NCBI Taxonomy" id="2613965"/>
    <lineage>
        <taxon>Bacteria</taxon>
        <taxon>Pseudomonadati</taxon>
        <taxon>Pseudomonadota</taxon>
        <taxon>Alphaproteobacteria</taxon>
        <taxon>Rhodobacterales</taxon>
        <taxon>Paracoccaceae</taxon>
        <taxon>Pseudooceanicola</taxon>
    </lineage>
</organism>
<proteinExistence type="predicted"/>
<evidence type="ECO:0000313" key="3">
    <source>
        <dbReference type="Proteomes" id="UP000594118"/>
    </source>
</evidence>
<keyword evidence="1" id="KW-0238">DNA-binding</keyword>
<dbReference type="RefSeq" id="WP_193079480.1">
    <property type="nucleotide sequence ID" value="NZ_CP045201.1"/>
</dbReference>
<dbReference type="AlphaFoldDB" id="A0A7L9WNQ3"/>
<dbReference type="NCBIfam" id="TIGR00738">
    <property type="entry name" value="rrf2_super"/>
    <property type="match status" value="1"/>
</dbReference>
<dbReference type="InterPro" id="IPR036388">
    <property type="entry name" value="WH-like_DNA-bd_sf"/>
</dbReference>